<reference evidence="3" key="1">
    <citation type="journal article" date="2019" name="Sci. Rep.">
        <title>Draft genome of Tanacetum cinerariifolium, the natural source of mosquito coil.</title>
        <authorList>
            <person name="Yamashiro T."/>
            <person name="Shiraishi A."/>
            <person name="Satake H."/>
            <person name="Nakayama K."/>
        </authorList>
    </citation>
    <scope>NUCLEOTIDE SEQUENCE</scope>
</reference>
<dbReference type="SUPFAM" id="SSF53098">
    <property type="entry name" value="Ribonuclease H-like"/>
    <property type="match status" value="1"/>
</dbReference>
<evidence type="ECO:0000313" key="3">
    <source>
        <dbReference type="EMBL" id="GEU46969.1"/>
    </source>
</evidence>
<keyword evidence="3" id="KW-0808">Transferase</keyword>
<dbReference type="Pfam" id="PF24626">
    <property type="entry name" value="SH3_Tf2-1"/>
    <property type="match status" value="1"/>
</dbReference>
<comment type="caution">
    <text evidence="3">The sequence shown here is derived from an EMBL/GenBank/DDBJ whole genome shotgun (WGS) entry which is preliminary data.</text>
</comment>
<dbReference type="AlphaFoldDB" id="A0A6L2KDF9"/>
<dbReference type="InterPro" id="IPR036397">
    <property type="entry name" value="RNaseH_sf"/>
</dbReference>
<name>A0A6L2KDF9_TANCI</name>
<gene>
    <name evidence="3" type="ORF">Tci_018947</name>
</gene>
<dbReference type="InterPro" id="IPR041588">
    <property type="entry name" value="Integrase_H2C2"/>
</dbReference>
<dbReference type="InterPro" id="IPR056924">
    <property type="entry name" value="SH3_Tf2-1"/>
</dbReference>
<protein>
    <submittedName>
        <fullName evidence="3">Putative reverse transcriptase domain-containing protein</fullName>
    </submittedName>
</protein>
<dbReference type="PANTHER" id="PTHR46148:SF59">
    <property type="entry name" value="NUCLEOTIDYLTRANSFERASE, RIBONUCLEASE H"/>
    <property type="match status" value="1"/>
</dbReference>
<dbReference type="GO" id="GO:0003676">
    <property type="term" value="F:nucleic acid binding"/>
    <property type="evidence" value="ECO:0007669"/>
    <property type="project" value="InterPro"/>
</dbReference>
<sequence>MLLRRQLLSSTAIERLIAQRVADAITAYETNRNSGVGVKDEAGASDIACGVENTTHGCSIERSTLYMDYQMTFLLAMWRRCRMTSRDYLLEPVMHNDLWRRCIPDWMRQEARWPTYIFAFKYSTITGLEKLYRDLKKLYWWPNMKAYITTCVSKCLACSKRALGTRLDLSTTYHLQTDGQSERTIQTLKDMLLACVINFGNGWDNHLPLVEFLYNKSYYTNIKAASFEIIQMQNRPQAARDRQKSYVDVRRKPSKFQVGDKVMLKLSPWKGVIRFKKRGRLNLRYIRPFKVLAIIGLVTYRVELPQELSGVHNTFHVSNLKNAYRIKHSLFHWRKS</sequence>
<keyword evidence="3" id="KW-0695">RNA-directed DNA polymerase</keyword>
<feature type="domain" description="Integrase zinc-binding" evidence="1">
    <location>
        <begin position="127"/>
        <end position="161"/>
    </location>
</feature>
<dbReference type="Gene3D" id="3.30.420.10">
    <property type="entry name" value="Ribonuclease H-like superfamily/Ribonuclease H"/>
    <property type="match status" value="1"/>
</dbReference>
<accession>A0A6L2KDF9</accession>
<organism evidence="3">
    <name type="scientific">Tanacetum cinerariifolium</name>
    <name type="common">Dalmatian daisy</name>
    <name type="synonym">Chrysanthemum cinerariifolium</name>
    <dbReference type="NCBI Taxonomy" id="118510"/>
    <lineage>
        <taxon>Eukaryota</taxon>
        <taxon>Viridiplantae</taxon>
        <taxon>Streptophyta</taxon>
        <taxon>Embryophyta</taxon>
        <taxon>Tracheophyta</taxon>
        <taxon>Spermatophyta</taxon>
        <taxon>Magnoliopsida</taxon>
        <taxon>eudicotyledons</taxon>
        <taxon>Gunneridae</taxon>
        <taxon>Pentapetalae</taxon>
        <taxon>asterids</taxon>
        <taxon>campanulids</taxon>
        <taxon>Asterales</taxon>
        <taxon>Asteraceae</taxon>
        <taxon>Asteroideae</taxon>
        <taxon>Anthemideae</taxon>
        <taxon>Anthemidinae</taxon>
        <taxon>Tanacetum</taxon>
    </lineage>
</organism>
<dbReference type="InterPro" id="IPR012337">
    <property type="entry name" value="RNaseH-like_sf"/>
</dbReference>
<keyword evidence="3" id="KW-0548">Nucleotidyltransferase</keyword>
<evidence type="ECO:0000259" key="2">
    <source>
        <dbReference type="Pfam" id="PF24626"/>
    </source>
</evidence>
<dbReference type="PANTHER" id="PTHR46148">
    <property type="entry name" value="CHROMO DOMAIN-CONTAINING PROTEIN"/>
    <property type="match status" value="1"/>
</dbReference>
<dbReference type="Pfam" id="PF17921">
    <property type="entry name" value="Integrase_H2C2"/>
    <property type="match status" value="1"/>
</dbReference>
<proteinExistence type="predicted"/>
<dbReference type="EMBL" id="BKCJ010002203">
    <property type="protein sequence ID" value="GEU46969.1"/>
    <property type="molecule type" value="Genomic_DNA"/>
</dbReference>
<feature type="domain" description="Tf2-1-like SH3-like" evidence="2">
    <location>
        <begin position="259"/>
        <end position="322"/>
    </location>
</feature>
<dbReference type="GO" id="GO:0003964">
    <property type="term" value="F:RNA-directed DNA polymerase activity"/>
    <property type="evidence" value="ECO:0007669"/>
    <property type="project" value="UniProtKB-KW"/>
</dbReference>
<evidence type="ECO:0000259" key="1">
    <source>
        <dbReference type="Pfam" id="PF17921"/>
    </source>
</evidence>